<evidence type="ECO:0000313" key="11">
    <source>
        <dbReference type="EMBL" id="NHB97413.1"/>
    </source>
</evidence>
<dbReference type="RefSeq" id="WP_166289937.1">
    <property type="nucleotide sequence ID" value="NZ_CAWPIE010000015.1"/>
</dbReference>
<feature type="transmembrane region" description="Helical" evidence="8">
    <location>
        <begin position="45"/>
        <end position="66"/>
    </location>
</feature>
<sequence>MKKIKSLSHPIQALLLAIYIGIFLNLSVFYRHFKEIHVGIHTSKLITSSIKALAIVLFTFFLLRLLSLGGRWFYRITASLLVLFSVAASYYMTFFNVVIGYGIIVSVLTTDIDLSVEVVGYNFIIWLILLSILPLLLIWSGNLHNTLLEQLRVPGQRIKSLTIMLMAALLVWAPLNWINTQQKANDELNNVDMPSYGGVIAHSYLPSNWLTALGLYITTATDEYLNQNELFDPTQKFTYVAPQGINDTYVIFIIGETARWDHMGILGYERDTTPLMSKEPNLVAFRGESCDTATKLSLRCMFVREGGTKNNDQRTLKEQNIFSVMHKLGFSSELFSMQSEVWFYNKTGVDNFAFRELIASESRNDGKPVDDMMLINELKESLEHHPNGKHLVILHTKGSHYLYSQRYPRSFAKYQPECMNVDDDCSKEHLLNAFDNSILYTDYFIKNVIDQVRDKKALVFYASDHGESISDDTHLHGTPRHIAPPEQFRVPLIVWASDKFLDAQNNAQAFENLRTQAKTGNTYRHVELYDTILGCLGYTSPDGGIMTKNNLCSD</sequence>
<dbReference type="InterPro" id="IPR012549">
    <property type="entry name" value="EptA-like_N"/>
</dbReference>
<protein>
    <submittedName>
        <fullName evidence="11">Kdo(2)-lipid A phosphoethanolamine 7''-transferase</fullName>
    </submittedName>
</protein>
<evidence type="ECO:0000256" key="6">
    <source>
        <dbReference type="ARBA" id="ARBA00022989"/>
    </source>
</evidence>
<dbReference type="GO" id="GO:0005886">
    <property type="term" value="C:plasma membrane"/>
    <property type="evidence" value="ECO:0007669"/>
    <property type="project" value="UniProtKB-SubCell"/>
</dbReference>
<feature type="domain" description="Sulfatase N-terminal" evidence="9">
    <location>
        <begin position="249"/>
        <end position="538"/>
    </location>
</feature>
<dbReference type="Gene3D" id="3.40.720.10">
    <property type="entry name" value="Alkaline Phosphatase, subunit A"/>
    <property type="match status" value="1"/>
</dbReference>
<dbReference type="InterPro" id="IPR040423">
    <property type="entry name" value="PEA_transferase"/>
</dbReference>
<dbReference type="PANTHER" id="PTHR30443:SF3">
    <property type="entry name" value="KDO(2)-LIPID A PHOSPHOETHANOLAMINE 7''-TRANSFERASE"/>
    <property type="match status" value="1"/>
</dbReference>
<name>A0A7X5TM65_9GAMM</name>
<dbReference type="Pfam" id="PF00884">
    <property type="entry name" value="Sulfatase"/>
    <property type="match status" value="1"/>
</dbReference>
<evidence type="ECO:0000256" key="5">
    <source>
        <dbReference type="ARBA" id="ARBA00022692"/>
    </source>
</evidence>
<feature type="transmembrane region" description="Helical" evidence="8">
    <location>
        <begin position="12"/>
        <end position="33"/>
    </location>
</feature>
<dbReference type="Pfam" id="PF08019">
    <property type="entry name" value="EptA_B_N"/>
    <property type="match status" value="1"/>
</dbReference>
<keyword evidence="12" id="KW-1185">Reference proteome</keyword>
<gene>
    <name evidence="11" type="ORF">C5470_13810</name>
</gene>
<dbReference type="InterPro" id="IPR058130">
    <property type="entry name" value="PEA_transf_C"/>
</dbReference>
<evidence type="ECO:0000256" key="3">
    <source>
        <dbReference type="ARBA" id="ARBA00022519"/>
    </source>
</evidence>
<dbReference type="GO" id="GO:0043838">
    <property type="term" value="F:phosphatidylethanolamine:Kdo2-lipid A phosphoethanolamine transferase activity"/>
    <property type="evidence" value="ECO:0007669"/>
    <property type="project" value="TreeGrafter"/>
</dbReference>
<evidence type="ECO:0000256" key="8">
    <source>
        <dbReference type="SAM" id="Phobius"/>
    </source>
</evidence>
<dbReference type="SUPFAM" id="SSF53649">
    <property type="entry name" value="Alkaline phosphatase-like"/>
    <property type="match status" value="1"/>
</dbReference>
<dbReference type="InterPro" id="IPR000917">
    <property type="entry name" value="Sulfatase_N"/>
</dbReference>
<keyword evidence="3" id="KW-0997">Cell inner membrane</keyword>
<evidence type="ECO:0000256" key="7">
    <source>
        <dbReference type="ARBA" id="ARBA00023136"/>
    </source>
</evidence>
<feature type="domain" description="Phosphoethanolamine transferase N-terminal" evidence="10">
    <location>
        <begin position="57"/>
        <end position="197"/>
    </location>
</feature>
<keyword evidence="4 11" id="KW-0808">Transferase</keyword>
<keyword evidence="2" id="KW-1003">Cell membrane</keyword>
<evidence type="ECO:0000259" key="10">
    <source>
        <dbReference type="Pfam" id="PF08019"/>
    </source>
</evidence>
<proteinExistence type="predicted"/>
<evidence type="ECO:0000256" key="1">
    <source>
        <dbReference type="ARBA" id="ARBA00004429"/>
    </source>
</evidence>
<comment type="caution">
    <text evidence="11">The sequence shown here is derived from an EMBL/GenBank/DDBJ whole genome shotgun (WGS) entry which is preliminary data.</text>
</comment>
<evidence type="ECO:0000256" key="2">
    <source>
        <dbReference type="ARBA" id="ARBA00022475"/>
    </source>
</evidence>
<feature type="transmembrane region" description="Helical" evidence="8">
    <location>
        <begin position="119"/>
        <end position="139"/>
    </location>
</feature>
<dbReference type="Proteomes" id="UP000547931">
    <property type="component" value="Unassembled WGS sequence"/>
</dbReference>
<evidence type="ECO:0000313" key="12">
    <source>
        <dbReference type="Proteomes" id="UP000547931"/>
    </source>
</evidence>
<comment type="subcellular location">
    <subcellularLocation>
        <location evidence="1">Cell inner membrane</location>
        <topology evidence="1">Multi-pass membrane protein</topology>
    </subcellularLocation>
</comment>
<dbReference type="GO" id="GO:0009245">
    <property type="term" value="P:lipid A biosynthetic process"/>
    <property type="evidence" value="ECO:0007669"/>
    <property type="project" value="TreeGrafter"/>
</dbReference>
<feature type="transmembrane region" description="Helical" evidence="8">
    <location>
        <begin position="160"/>
        <end position="178"/>
    </location>
</feature>
<accession>A0A7X5TM65</accession>
<organism evidence="11 12">
    <name type="scientific">Photorhabdus stackebrandtii</name>
    <dbReference type="NCBI Taxonomy" id="1123042"/>
    <lineage>
        <taxon>Bacteria</taxon>
        <taxon>Pseudomonadati</taxon>
        <taxon>Pseudomonadota</taxon>
        <taxon>Gammaproteobacteria</taxon>
        <taxon>Enterobacterales</taxon>
        <taxon>Morganellaceae</taxon>
        <taxon>Photorhabdus</taxon>
    </lineage>
</organism>
<keyword evidence="7 8" id="KW-0472">Membrane</keyword>
<dbReference type="AlphaFoldDB" id="A0A7X5TM65"/>
<evidence type="ECO:0000256" key="4">
    <source>
        <dbReference type="ARBA" id="ARBA00022679"/>
    </source>
</evidence>
<evidence type="ECO:0000259" key="9">
    <source>
        <dbReference type="Pfam" id="PF00884"/>
    </source>
</evidence>
<dbReference type="PANTHER" id="PTHR30443">
    <property type="entry name" value="INNER MEMBRANE PROTEIN"/>
    <property type="match status" value="1"/>
</dbReference>
<dbReference type="GO" id="GO:0009244">
    <property type="term" value="P:lipopolysaccharide core region biosynthetic process"/>
    <property type="evidence" value="ECO:0007669"/>
    <property type="project" value="TreeGrafter"/>
</dbReference>
<keyword evidence="5 8" id="KW-0812">Transmembrane</keyword>
<dbReference type="CDD" id="cd16017">
    <property type="entry name" value="LptA"/>
    <property type="match status" value="1"/>
</dbReference>
<dbReference type="InterPro" id="IPR017850">
    <property type="entry name" value="Alkaline_phosphatase_core_sf"/>
</dbReference>
<reference evidence="11 12" key="1">
    <citation type="submission" date="2018-02" db="EMBL/GenBank/DDBJ databases">
        <authorList>
            <person name="Machado R.A."/>
        </authorList>
    </citation>
    <scope>NUCLEOTIDE SEQUENCE [LARGE SCALE GENOMIC DNA]</scope>
    <source>
        <strain evidence="11 12">DSM 23271</strain>
    </source>
</reference>
<feature type="transmembrane region" description="Helical" evidence="8">
    <location>
        <begin position="78"/>
        <end position="107"/>
    </location>
</feature>
<dbReference type="EMBL" id="PUJV01000015">
    <property type="protein sequence ID" value="NHB97413.1"/>
    <property type="molecule type" value="Genomic_DNA"/>
</dbReference>
<keyword evidence="6 8" id="KW-1133">Transmembrane helix</keyword>
<dbReference type="NCBIfam" id="NF008593">
    <property type="entry name" value="PRK11560.1"/>
    <property type="match status" value="1"/>
</dbReference>